<dbReference type="KEGG" id="caml:H6X83_04205"/>
<dbReference type="Proteomes" id="UP000516046">
    <property type="component" value="Chromosome"/>
</dbReference>
<dbReference type="SMART" id="SM01040">
    <property type="entry name" value="Bro-N"/>
    <property type="match status" value="1"/>
</dbReference>
<evidence type="ECO:0000313" key="2">
    <source>
        <dbReference type="EMBL" id="QNO19422.1"/>
    </source>
</evidence>
<name>A0A7G9WL60_9FIRM</name>
<evidence type="ECO:0000313" key="3">
    <source>
        <dbReference type="Proteomes" id="UP000516046"/>
    </source>
</evidence>
<dbReference type="Pfam" id="PF02498">
    <property type="entry name" value="Bro-N"/>
    <property type="match status" value="1"/>
</dbReference>
<organism evidence="2 3">
    <name type="scientific">Caproicibacterium amylolyticum</name>
    <dbReference type="NCBI Taxonomy" id="2766537"/>
    <lineage>
        <taxon>Bacteria</taxon>
        <taxon>Bacillati</taxon>
        <taxon>Bacillota</taxon>
        <taxon>Clostridia</taxon>
        <taxon>Eubacteriales</taxon>
        <taxon>Oscillospiraceae</taxon>
        <taxon>Caproicibacterium</taxon>
    </lineage>
</organism>
<reference evidence="2 3" key="1">
    <citation type="submission" date="2020-08" db="EMBL/GenBank/DDBJ databases">
        <authorList>
            <person name="Ren C."/>
            <person name="Gu Y."/>
            <person name="Xu Y."/>
        </authorList>
    </citation>
    <scope>NUCLEOTIDE SEQUENCE [LARGE SCALE GENOMIC DNA]</scope>
    <source>
        <strain evidence="2 3">LBM18003</strain>
    </source>
</reference>
<gene>
    <name evidence="2" type="ORF">H6X83_04205</name>
</gene>
<dbReference type="PROSITE" id="PS51750">
    <property type="entry name" value="BRO_N"/>
    <property type="match status" value="1"/>
</dbReference>
<dbReference type="EMBL" id="CP060696">
    <property type="protein sequence ID" value="QNO19422.1"/>
    <property type="molecule type" value="Genomic_DNA"/>
</dbReference>
<dbReference type="InterPro" id="IPR003497">
    <property type="entry name" value="BRO_N_domain"/>
</dbReference>
<evidence type="ECO:0000259" key="1">
    <source>
        <dbReference type="PROSITE" id="PS51750"/>
    </source>
</evidence>
<feature type="domain" description="Bro-N" evidence="1">
    <location>
        <begin position="1"/>
        <end position="89"/>
    </location>
</feature>
<sequence length="251" mass="27569">MTGTKEKPLWVLKDVCEILDIANPRNAAARLEDDEKGVCQMDTLGGKQNMTCVTESGLYAVILRSDKPEAKPFRKWVTSEVLPSIRKTGSYGVKDKPKKSALPLASSNHMIEMLTRSWKAAGVDPKNIASMQTGLARDALAPYGLCVPELPIAVERTYDATEMARNIGVFSKTKLPHAQAITAIIKMLDIPASETFITQTTAHGHGKAVPDVRYSEKVSGKVLQWLEEHNWPSPIVGETGKKYYVAYQIAA</sequence>
<keyword evidence="3" id="KW-1185">Reference proteome</keyword>
<dbReference type="PANTHER" id="PTHR36180">
    <property type="entry name" value="DNA-BINDING PROTEIN-RELATED-RELATED"/>
    <property type="match status" value="1"/>
</dbReference>
<protein>
    <submittedName>
        <fullName evidence="2">Bro-N domain-containing protein</fullName>
    </submittedName>
</protein>
<proteinExistence type="predicted"/>
<dbReference type="AlphaFoldDB" id="A0A7G9WL60"/>
<accession>A0A7G9WL60</accession>
<dbReference type="PANTHER" id="PTHR36180:SF2">
    <property type="entry name" value="BRO FAMILY PROTEIN"/>
    <property type="match status" value="1"/>
</dbReference>